<dbReference type="InterPro" id="IPR050817">
    <property type="entry name" value="DjlA_DnaK_co-chaperone"/>
</dbReference>
<evidence type="ECO:0000313" key="1">
    <source>
        <dbReference type="EMBL" id="CEN33605.1"/>
    </source>
</evidence>
<dbReference type="SMART" id="SM00271">
    <property type="entry name" value="DnaJ"/>
    <property type="match status" value="1"/>
</dbReference>
<dbReference type="InterPro" id="IPR029024">
    <property type="entry name" value="TerB-like"/>
</dbReference>
<sequence>MKWILLIIGFLLFRFPKIIIRVLRMIFENMNQPTSFQGQNSRVSPADFELNLLSLCTLVIKANGQINQQELDFVRMRFVEMYGKERANAIFRTFNELLKGREISTQRVSLYLYSRTSYEVRLQILHFLFAIAQADGIIKESQYYKIHEISRFFRISERDFASIKAMFGQRDSQILDAYTVLEIDKSATDAEVKKAYREMAKKYHPDKVISQDEAIRKGAEEKFKQVQRAYEQIMKERGN</sequence>
<dbReference type="SUPFAM" id="SSF46565">
    <property type="entry name" value="Chaperone J-domain"/>
    <property type="match status" value="1"/>
</dbReference>
<dbReference type="InterPro" id="IPR001623">
    <property type="entry name" value="DnaJ_domain"/>
</dbReference>
<dbReference type="Pfam" id="PF05099">
    <property type="entry name" value="TerB"/>
    <property type="match status" value="1"/>
</dbReference>
<dbReference type="PROSITE" id="PS50076">
    <property type="entry name" value="DNAJ_2"/>
    <property type="match status" value="1"/>
</dbReference>
<protein>
    <submittedName>
        <fullName evidence="1">Mucoidy activation protein mucZ</fullName>
    </submittedName>
</protein>
<dbReference type="PRINTS" id="PR00625">
    <property type="entry name" value="JDOMAIN"/>
</dbReference>
<dbReference type="Gene3D" id="1.10.3680.10">
    <property type="entry name" value="TerB-like"/>
    <property type="match status" value="1"/>
</dbReference>
<gene>
    <name evidence="1" type="ORF">CCAN12_440018</name>
</gene>
<organism evidence="1 2">
    <name type="scientific">Capnocytophaga canimorsus</name>
    <dbReference type="NCBI Taxonomy" id="28188"/>
    <lineage>
        <taxon>Bacteria</taxon>
        <taxon>Pseudomonadati</taxon>
        <taxon>Bacteroidota</taxon>
        <taxon>Flavobacteriia</taxon>
        <taxon>Flavobacteriales</taxon>
        <taxon>Flavobacteriaceae</taxon>
        <taxon>Capnocytophaga</taxon>
    </lineage>
</organism>
<dbReference type="EMBL" id="CDOE01000039">
    <property type="protein sequence ID" value="CEN33605.1"/>
    <property type="molecule type" value="Genomic_DNA"/>
</dbReference>
<dbReference type="InterPro" id="IPR036869">
    <property type="entry name" value="J_dom_sf"/>
</dbReference>
<dbReference type="CDD" id="cd06257">
    <property type="entry name" value="DnaJ"/>
    <property type="match status" value="1"/>
</dbReference>
<proteinExistence type="predicted"/>
<dbReference type="Pfam" id="PF00226">
    <property type="entry name" value="DnaJ"/>
    <property type="match status" value="1"/>
</dbReference>
<accession>A0A0B7H2J2</accession>
<name>A0A0B7H2J2_9FLAO</name>
<reference evidence="1 2" key="1">
    <citation type="submission" date="2015-01" db="EMBL/GenBank/DDBJ databases">
        <authorList>
            <person name="Xiang T."/>
            <person name="Song Y."/>
            <person name="Huang L."/>
            <person name="Wang B."/>
            <person name="Wu P."/>
        </authorList>
    </citation>
    <scope>NUCLEOTIDE SEQUENCE [LARGE SCALE GENOMIC DNA]</scope>
    <source>
        <strain evidence="1 2">Cc12</strain>
    </source>
</reference>
<evidence type="ECO:0000313" key="2">
    <source>
        <dbReference type="Proteomes" id="UP000044026"/>
    </source>
</evidence>
<dbReference type="SUPFAM" id="SSF158682">
    <property type="entry name" value="TerB-like"/>
    <property type="match status" value="1"/>
</dbReference>
<dbReference type="GeneID" id="69580369"/>
<dbReference type="AlphaFoldDB" id="A0A0B7H2J2"/>
<dbReference type="RefSeq" id="WP_041999050.1">
    <property type="nucleotide sequence ID" value="NZ_CP022382.1"/>
</dbReference>
<dbReference type="PANTHER" id="PTHR24074">
    <property type="entry name" value="CO-CHAPERONE PROTEIN DJLA"/>
    <property type="match status" value="1"/>
</dbReference>
<dbReference type="Proteomes" id="UP000044026">
    <property type="component" value="Unassembled WGS sequence"/>
</dbReference>
<dbReference type="Gene3D" id="1.10.287.110">
    <property type="entry name" value="DnaJ domain"/>
    <property type="match status" value="1"/>
</dbReference>
<dbReference type="InterPro" id="IPR007791">
    <property type="entry name" value="DjlA_N"/>
</dbReference>